<sequence length="67" mass="7754">MIELTKLNKQRNGEKFFLNCDLIETIEEKPDTTIKLVNGKNYVVSDSAAQVISKIISFKRGLYNRYN</sequence>
<dbReference type="RefSeq" id="WP_148568218.1">
    <property type="nucleotide sequence ID" value="NZ_RXYA01000015.1"/>
</dbReference>
<keyword evidence="2" id="KW-1185">Reference proteome</keyword>
<dbReference type="PANTHER" id="PTHR39185:SF1">
    <property type="entry name" value="SWARMING MOTILITY PROTEIN SWRD"/>
    <property type="match status" value="1"/>
</dbReference>
<proteinExistence type="predicted"/>
<keyword evidence="1" id="KW-0282">Flagellum</keyword>
<dbReference type="EMBL" id="WJBD01000011">
    <property type="protein sequence ID" value="MBC3888649.1"/>
    <property type="molecule type" value="Genomic_DNA"/>
</dbReference>
<dbReference type="OrthoDB" id="9799862at2"/>
<comment type="caution">
    <text evidence="1">The sequence shown here is derived from an EMBL/GenBank/DDBJ whole genome shotgun (WGS) entry which is preliminary data.</text>
</comment>
<gene>
    <name evidence="1" type="ORF">GH810_10040</name>
</gene>
<keyword evidence="1" id="KW-0969">Cilium</keyword>
<evidence type="ECO:0000313" key="1">
    <source>
        <dbReference type="EMBL" id="MBC3888649.1"/>
    </source>
</evidence>
<accession>A0A923KQ01</accession>
<reference evidence="1" key="1">
    <citation type="submission" date="2019-10" db="EMBL/GenBank/DDBJ databases">
        <authorList>
            <person name="Ross D.E."/>
            <person name="Gulliver D."/>
        </authorList>
    </citation>
    <scope>NUCLEOTIDE SEQUENCE</scope>
    <source>
        <strain evidence="1">DER-2019</strain>
    </source>
</reference>
<dbReference type="Pfam" id="PF06289">
    <property type="entry name" value="FlbD"/>
    <property type="match status" value="1"/>
</dbReference>
<keyword evidence="1" id="KW-0966">Cell projection</keyword>
<dbReference type="AlphaFoldDB" id="A0A923KQ01"/>
<dbReference type="PANTHER" id="PTHR39185">
    <property type="entry name" value="SWARMING MOTILITY PROTEIN SWRD"/>
    <property type="match status" value="1"/>
</dbReference>
<organism evidence="1 2">
    <name type="scientific">Acetobacterium paludosum</name>
    <dbReference type="NCBI Taxonomy" id="52693"/>
    <lineage>
        <taxon>Bacteria</taxon>
        <taxon>Bacillati</taxon>
        <taxon>Bacillota</taxon>
        <taxon>Clostridia</taxon>
        <taxon>Eubacteriales</taxon>
        <taxon>Eubacteriaceae</taxon>
        <taxon>Acetobacterium</taxon>
    </lineage>
</organism>
<dbReference type="InterPro" id="IPR009384">
    <property type="entry name" value="SwrD-like"/>
</dbReference>
<reference evidence="1" key="2">
    <citation type="submission" date="2020-10" db="EMBL/GenBank/DDBJ databases">
        <title>Comparative genomics of the Acetobacterium genus.</title>
        <authorList>
            <person name="Marshall C."/>
            <person name="May H."/>
            <person name="Norman S."/>
        </authorList>
    </citation>
    <scope>NUCLEOTIDE SEQUENCE</scope>
    <source>
        <strain evidence="1">DER-2019</strain>
    </source>
</reference>
<evidence type="ECO:0000313" key="2">
    <source>
        <dbReference type="Proteomes" id="UP000616595"/>
    </source>
</evidence>
<name>A0A923KQ01_9FIRM</name>
<dbReference type="Proteomes" id="UP000616595">
    <property type="component" value="Unassembled WGS sequence"/>
</dbReference>
<protein>
    <submittedName>
        <fullName evidence="1">Flagellar protein</fullName>
    </submittedName>
</protein>